<evidence type="ECO:0000256" key="1">
    <source>
        <dbReference type="SAM" id="MobiDB-lite"/>
    </source>
</evidence>
<keyword evidence="3" id="KW-1185">Reference proteome</keyword>
<comment type="caution">
    <text evidence="2">The sequence shown here is derived from an EMBL/GenBank/DDBJ whole genome shotgun (WGS) entry which is preliminary data.</text>
</comment>
<evidence type="ECO:0000313" key="3">
    <source>
        <dbReference type="Proteomes" id="UP001498398"/>
    </source>
</evidence>
<protein>
    <submittedName>
        <fullName evidence="2">Uncharacterized protein</fullName>
    </submittedName>
</protein>
<evidence type="ECO:0000313" key="2">
    <source>
        <dbReference type="EMBL" id="KAK7458066.1"/>
    </source>
</evidence>
<reference evidence="2 3" key="1">
    <citation type="submission" date="2024-01" db="EMBL/GenBank/DDBJ databases">
        <title>A draft genome for the cacao thread blight pathogen Marasmiellus scandens.</title>
        <authorList>
            <person name="Baruah I.K."/>
            <person name="Leung J."/>
            <person name="Bukari Y."/>
            <person name="Amoako-Attah I."/>
            <person name="Meinhardt L.W."/>
            <person name="Bailey B.A."/>
            <person name="Cohen S.P."/>
        </authorList>
    </citation>
    <scope>NUCLEOTIDE SEQUENCE [LARGE SCALE GENOMIC DNA]</scope>
    <source>
        <strain evidence="2 3">GH-19</strain>
    </source>
</reference>
<organism evidence="2 3">
    <name type="scientific">Marasmiellus scandens</name>
    <dbReference type="NCBI Taxonomy" id="2682957"/>
    <lineage>
        <taxon>Eukaryota</taxon>
        <taxon>Fungi</taxon>
        <taxon>Dikarya</taxon>
        <taxon>Basidiomycota</taxon>
        <taxon>Agaricomycotina</taxon>
        <taxon>Agaricomycetes</taxon>
        <taxon>Agaricomycetidae</taxon>
        <taxon>Agaricales</taxon>
        <taxon>Marasmiineae</taxon>
        <taxon>Omphalotaceae</taxon>
        <taxon>Marasmiellus</taxon>
    </lineage>
</organism>
<name>A0ABR1JII7_9AGAR</name>
<gene>
    <name evidence="2" type="ORF">VKT23_009972</name>
</gene>
<sequence length="105" mass="11739">MFITSFPESVGDVTGSSEHQGGGQGSNHRDQTTIDVEYHLGMERNPIALPVVDEESVLETPQKTRSLSLVENPESTFEMQKVFETSPRPRPGDYLLVSFGQRNWT</sequence>
<feature type="region of interest" description="Disordered" evidence="1">
    <location>
        <begin position="1"/>
        <end position="32"/>
    </location>
</feature>
<accession>A0ABR1JII7</accession>
<dbReference type="Proteomes" id="UP001498398">
    <property type="component" value="Unassembled WGS sequence"/>
</dbReference>
<dbReference type="EMBL" id="JBANRG010000018">
    <property type="protein sequence ID" value="KAK7458066.1"/>
    <property type="molecule type" value="Genomic_DNA"/>
</dbReference>
<proteinExistence type="predicted"/>